<evidence type="ECO:0000256" key="2">
    <source>
        <dbReference type="ARBA" id="ARBA00023125"/>
    </source>
</evidence>
<name>A0ABV6LKG9_9BACI</name>
<dbReference type="Pfam" id="PF07702">
    <property type="entry name" value="UTRA"/>
    <property type="match status" value="1"/>
</dbReference>
<feature type="domain" description="HTH gntR-type" evidence="4">
    <location>
        <begin position="8"/>
        <end position="76"/>
    </location>
</feature>
<dbReference type="RefSeq" id="WP_377345355.1">
    <property type="nucleotide sequence ID" value="NZ_JBHLTP010000003.1"/>
</dbReference>
<dbReference type="PROSITE" id="PS50949">
    <property type="entry name" value="HTH_GNTR"/>
    <property type="match status" value="1"/>
</dbReference>
<gene>
    <name evidence="5" type="ORF">ACFFGV_04390</name>
</gene>
<evidence type="ECO:0000313" key="5">
    <source>
        <dbReference type="EMBL" id="MFC0522828.1"/>
    </source>
</evidence>
<dbReference type="CDD" id="cd07377">
    <property type="entry name" value="WHTH_GntR"/>
    <property type="match status" value="1"/>
</dbReference>
<dbReference type="Proteomes" id="UP001589836">
    <property type="component" value="Unassembled WGS sequence"/>
</dbReference>
<evidence type="ECO:0000256" key="1">
    <source>
        <dbReference type="ARBA" id="ARBA00023015"/>
    </source>
</evidence>
<evidence type="ECO:0000256" key="3">
    <source>
        <dbReference type="ARBA" id="ARBA00023163"/>
    </source>
</evidence>
<dbReference type="InterPro" id="IPR036390">
    <property type="entry name" value="WH_DNA-bd_sf"/>
</dbReference>
<dbReference type="Gene3D" id="1.10.10.10">
    <property type="entry name" value="Winged helix-like DNA-binding domain superfamily/Winged helix DNA-binding domain"/>
    <property type="match status" value="1"/>
</dbReference>
<accession>A0ABV6LKG9</accession>
<dbReference type="PANTHER" id="PTHR44846:SF1">
    <property type="entry name" value="MANNOSYL-D-GLYCERATE TRANSPORT_METABOLISM SYSTEM REPRESSOR MNGR-RELATED"/>
    <property type="match status" value="1"/>
</dbReference>
<dbReference type="InterPro" id="IPR050679">
    <property type="entry name" value="Bact_HTH_transcr_reg"/>
</dbReference>
<organism evidence="5 6">
    <name type="scientific">Pontibacillus salicampi</name>
    <dbReference type="NCBI Taxonomy" id="1449801"/>
    <lineage>
        <taxon>Bacteria</taxon>
        <taxon>Bacillati</taxon>
        <taxon>Bacillota</taxon>
        <taxon>Bacilli</taxon>
        <taxon>Bacillales</taxon>
        <taxon>Bacillaceae</taxon>
        <taxon>Pontibacillus</taxon>
    </lineage>
</organism>
<dbReference type="SUPFAM" id="SSF46785">
    <property type="entry name" value="Winged helix' DNA-binding domain"/>
    <property type="match status" value="1"/>
</dbReference>
<dbReference type="EMBL" id="JBHLTP010000003">
    <property type="protein sequence ID" value="MFC0522828.1"/>
    <property type="molecule type" value="Genomic_DNA"/>
</dbReference>
<sequence>MNDQQKKLPLYLQIKNKLVNNIKEGVWKPGDTIPSESQLIEQYNVSRTTIRQSIRELVQTGILETSRGAPTKVKEIPEEHFGNPGIIHHEIGENMAVSVLRMGNSQSHYHAKFQLNLSGEEDVFFAERLRIADGRPIAYQQLYVPTRIGDVVKDIADTEFDIFSSLGKHSIYHTNIKEHVSASNATQYEADLLGVATGEALINIERTTLGIDSNPIEYSKTKYTTYSFKYSIEIDQS</sequence>
<keyword evidence="6" id="KW-1185">Reference proteome</keyword>
<dbReference type="PRINTS" id="PR00035">
    <property type="entry name" value="HTHGNTR"/>
</dbReference>
<dbReference type="SMART" id="SM00866">
    <property type="entry name" value="UTRA"/>
    <property type="match status" value="1"/>
</dbReference>
<dbReference type="InterPro" id="IPR036388">
    <property type="entry name" value="WH-like_DNA-bd_sf"/>
</dbReference>
<proteinExistence type="predicted"/>
<dbReference type="InterPro" id="IPR011663">
    <property type="entry name" value="UTRA"/>
</dbReference>
<dbReference type="Pfam" id="PF00392">
    <property type="entry name" value="GntR"/>
    <property type="match status" value="1"/>
</dbReference>
<reference evidence="5 6" key="1">
    <citation type="submission" date="2024-09" db="EMBL/GenBank/DDBJ databases">
        <authorList>
            <person name="Sun Q."/>
            <person name="Mori K."/>
        </authorList>
    </citation>
    <scope>NUCLEOTIDE SEQUENCE [LARGE SCALE GENOMIC DNA]</scope>
    <source>
        <strain evidence="5 6">NCAIM B.02529</strain>
    </source>
</reference>
<evidence type="ECO:0000313" key="6">
    <source>
        <dbReference type="Proteomes" id="UP001589836"/>
    </source>
</evidence>
<dbReference type="PANTHER" id="PTHR44846">
    <property type="entry name" value="MANNOSYL-D-GLYCERATE TRANSPORT/METABOLISM SYSTEM REPRESSOR MNGR-RELATED"/>
    <property type="match status" value="1"/>
</dbReference>
<comment type="caution">
    <text evidence="5">The sequence shown here is derived from an EMBL/GenBank/DDBJ whole genome shotgun (WGS) entry which is preliminary data.</text>
</comment>
<protein>
    <submittedName>
        <fullName evidence="5">GntR family transcriptional regulator</fullName>
    </submittedName>
</protein>
<dbReference type="InterPro" id="IPR028978">
    <property type="entry name" value="Chorismate_lyase_/UTRA_dom_sf"/>
</dbReference>
<dbReference type="InterPro" id="IPR000524">
    <property type="entry name" value="Tscrpt_reg_HTH_GntR"/>
</dbReference>
<keyword evidence="2" id="KW-0238">DNA-binding</keyword>
<evidence type="ECO:0000259" key="4">
    <source>
        <dbReference type="PROSITE" id="PS50949"/>
    </source>
</evidence>
<dbReference type="Gene3D" id="3.40.1410.10">
    <property type="entry name" value="Chorismate lyase-like"/>
    <property type="match status" value="1"/>
</dbReference>
<keyword evidence="1" id="KW-0805">Transcription regulation</keyword>
<dbReference type="SMART" id="SM00345">
    <property type="entry name" value="HTH_GNTR"/>
    <property type="match status" value="1"/>
</dbReference>
<dbReference type="SUPFAM" id="SSF64288">
    <property type="entry name" value="Chorismate lyase-like"/>
    <property type="match status" value="1"/>
</dbReference>
<keyword evidence="3" id="KW-0804">Transcription</keyword>